<protein>
    <submittedName>
        <fullName evidence="1">Uncharacterized protein</fullName>
    </submittedName>
</protein>
<dbReference type="EMBL" id="OX395127">
    <property type="protein sequence ID" value="CAI5767377.1"/>
    <property type="molecule type" value="Genomic_DNA"/>
</dbReference>
<gene>
    <name evidence="1" type="ORF">PODLI_1B042233</name>
</gene>
<keyword evidence="2" id="KW-1185">Reference proteome</keyword>
<proteinExistence type="predicted"/>
<accession>A0AA35P0P1</accession>
<evidence type="ECO:0000313" key="1">
    <source>
        <dbReference type="EMBL" id="CAI5767377.1"/>
    </source>
</evidence>
<evidence type="ECO:0000313" key="2">
    <source>
        <dbReference type="Proteomes" id="UP001178461"/>
    </source>
</evidence>
<organism evidence="1 2">
    <name type="scientific">Podarcis lilfordi</name>
    <name type="common">Lilford's wall lizard</name>
    <dbReference type="NCBI Taxonomy" id="74358"/>
    <lineage>
        <taxon>Eukaryota</taxon>
        <taxon>Metazoa</taxon>
        <taxon>Chordata</taxon>
        <taxon>Craniata</taxon>
        <taxon>Vertebrata</taxon>
        <taxon>Euteleostomi</taxon>
        <taxon>Lepidosauria</taxon>
        <taxon>Squamata</taxon>
        <taxon>Bifurcata</taxon>
        <taxon>Unidentata</taxon>
        <taxon>Episquamata</taxon>
        <taxon>Laterata</taxon>
        <taxon>Lacertibaenia</taxon>
        <taxon>Lacertidae</taxon>
        <taxon>Podarcis</taxon>
    </lineage>
</organism>
<name>A0AA35P0P1_9SAUR</name>
<dbReference type="AlphaFoldDB" id="A0AA35P0P1"/>
<reference evidence="1" key="1">
    <citation type="submission" date="2022-12" db="EMBL/GenBank/DDBJ databases">
        <authorList>
            <person name="Alioto T."/>
            <person name="Alioto T."/>
            <person name="Gomez Garrido J."/>
        </authorList>
    </citation>
    <scope>NUCLEOTIDE SEQUENCE</scope>
</reference>
<dbReference type="Proteomes" id="UP001178461">
    <property type="component" value="Chromosome 2"/>
</dbReference>
<sequence length="79" mass="9016">MTPAVCITLFSPDCNQQWYKEVWVCCVQYNTGCKECATCTSIPVQSCHVISFVAEKCRNRKDPEVTEITEMPREKGTSY</sequence>